<evidence type="ECO:0000313" key="2">
    <source>
        <dbReference type="EMBL" id="KAK9080212.1"/>
    </source>
</evidence>
<dbReference type="PANTHER" id="PTHR31896:SF36">
    <property type="entry name" value="HXXXD-TYPE ACYL-TRANSFERASE FAMILY PROTEIN-RELATED"/>
    <property type="match status" value="1"/>
</dbReference>
<dbReference type="EMBL" id="JBCNJP010000003">
    <property type="protein sequence ID" value="KAK9080212.1"/>
    <property type="molecule type" value="Genomic_DNA"/>
</dbReference>
<dbReference type="Pfam" id="PF02458">
    <property type="entry name" value="Transferase"/>
    <property type="match status" value="1"/>
</dbReference>
<accession>A0AAP0DWA6</accession>
<gene>
    <name evidence="2" type="ORF">SSX86_001888</name>
</gene>
<dbReference type="Proteomes" id="UP001408789">
    <property type="component" value="Unassembled WGS sequence"/>
</dbReference>
<dbReference type="GO" id="GO:0016740">
    <property type="term" value="F:transferase activity"/>
    <property type="evidence" value="ECO:0007669"/>
    <property type="project" value="UniProtKB-KW"/>
</dbReference>
<name>A0AAP0DWA6_9ASTR</name>
<dbReference type="Gene3D" id="3.30.559.10">
    <property type="entry name" value="Chloramphenicol acetyltransferase-like domain"/>
    <property type="match status" value="2"/>
</dbReference>
<proteinExistence type="predicted"/>
<keyword evidence="3" id="KW-1185">Reference proteome</keyword>
<dbReference type="AlphaFoldDB" id="A0AAP0DWA6"/>
<dbReference type="InterPro" id="IPR051283">
    <property type="entry name" value="Sec_Metabolite_Acyltrans"/>
</dbReference>
<evidence type="ECO:0000313" key="3">
    <source>
        <dbReference type="Proteomes" id="UP001408789"/>
    </source>
</evidence>
<organism evidence="2 3">
    <name type="scientific">Deinandra increscens subsp. villosa</name>
    <dbReference type="NCBI Taxonomy" id="3103831"/>
    <lineage>
        <taxon>Eukaryota</taxon>
        <taxon>Viridiplantae</taxon>
        <taxon>Streptophyta</taxon>
        <taxon>Embryophyta</taxon>
        <taxon>Tracheophyta</taxon>
        <taxon>Spermatophyta</taxon>
        <taxon>Magnoliopsida</taxon>
        <taxon>eudicotyledons</taxon>
        <taxon>Gunneridae</taxon>
        <taxon>Pentapetalae</taxon>
        <taxon>asterids</taxon>
        <taxon>campanulids</taxon>
        <taxon>Asterales</taxon>
        <taxon>Asteraceae</taxon>
        <taxon>Asteroideae</taxon>
        <taxon>Heliantheae alliance</taxon>
        <taxon>Madieae</taxon>
        <taxon>Madiinae</taxon>
        <taxon>Deinandra</taxon>
    </lineage>
</organism>
<comment type="caution">
    <text evidence="2">The sequence shown here is derived from an EMBL/GenBank/DDBJ whole genome shotgun (WGS) entry which is preliminary data.</text>
</comment>
<sequence>MAGFVPLASSPAISSTSVKLISECFITPIDDLSPEQKQPIHFTPFELPWLNVKYSQKGLLFAKPPSPDFSITTFLNDLQHSLSATLTHFYPLAARFTTQKQQNPSSYVVYLDPSNTPGVKFVYATTDARISNVLSPPHVPLLVHSFFDLNEAIAHDGHTLPVLSVQVTELGDGIFIGCSVNHMVADGTSFWHFMTSWSEIFQSKRPYHGTISRLPIFKRWVLDGSDDPIISIPYTHHDQFIDRLKIPLFKERFFSFSSTAISKLKATANSECDTHKISSLQAVIALLWRCITRARCLSHDSETSCSLMISVRPRLTPPLSDEYFGNPVQFVGGKATVGDLLSQGLGWAAFRLHEAVINHDDKAIKGSLESWIKSPVIYKMSELGDRNMVHVGSSPRFDMYGCEFGLGKAVAARSGCTNKMDGKITMYPGREGGGSMDVEVCLLPENMKIIESDEELMNAVAIH</sequence>
<reference evidence="2 3" key="1">
    <citation type="submission" date="2024-04" db="EMBL/GenBank/DDBJ databases">
        <title>The reference genome of an endangered Asteraceae, Deinandra increscens subsp. villosa, native to the Central Coast of California.</title>
        <authorList>
            <person name="Guilliams M."/>
            <person name="Hasenstab-Lehman K."/>
            <person name="Meyer R."/>
            <person name="Mcevoy S."/>
        </authorList>
    </citation>
    <scope>NUCLEOTIDE SEQUENCE [LARGE SCALE GENOMIC DNA]</scope>
    <source>
        <tissue evidence="2">Leaf</tissue>
    </source>
</reference>
<dbReference type="InterPro" id="IPR023213">
    <property type="entry name" value="CAT-like_dom_sf"/>
</dbReference>
<keyword evidence="1" id="KW-0808">Transferase</keyword>
<protein>
    <submittedName>
        <fullName evidence="2">Uncharacterized protein</fullName>
    </submittedName>
</protein>
<dbReference type="PANTHER" id="PTHR31896">
    <property type="entry name" value="FAMILY REGULATORY PROTEIN, PUTATIVE (AFU_ORTHOLOGUE AFUA_3G14730)-RELATED"/>
    <property type="match status" value="1"/>
</dbReference>
<evidence type="ECO:0000256" key="1">
    <source>
        <dbReference type="ARBA" id="ARBA00022679"/>
    </source>
</evidence>